<protein>
    <submittedName>
        <fullName evidence="1">Carbohydrate-binding module 48 (Isoamylase N-terminal domain)</fullName>
    </submittedName>
</protein>
<dbReference type="EMBL" id="CYZR01000002">
    <property type="protein sequence ID" value="CUN59098.1"/>
    <property type="molecule type" value="Genomic_DNA"/>
</dbReference>
<accession>A0ABM9UN19</accession>
<reference evidence="1 2" key="1">
    <citation type="submission" date="2015-09" db="EMBL/GenBank/DDBJ databases">
        <authorList>
            <consortium name="Pathogen Informatics"/>
        </authorList>
    </citation>
    <scope>NUCLEOTIDE SEQUENCE [LARGE SCALE GENOMIC DNA]</scope>
    <source>
        <strain evidence="1 2">2789STDY5834858</strain>
    </source>
</reference>
<proteinExistence type="predicted"/>
<organism evidence="1 2">
    <name type="scientific">Sarcina ventriculi</name>
    <name type="common">Clostridium ventriculi</name>
    <dbReference type="NCBI Taxonomy" id="1267"/>
    <lineage>
        <taxon>Bacteria</taxon>
        <taxon>Bacillati</taxon>
        <taxon>Bacillota</taxon>
        <taxon>Clostridia</taxon>
        <taxon>Eubacteriales</taxon>
        <taxon>Clostridiaceae</taxon>
        <taxon>Sarcina</taxon>
    </lineage>
</organism>
<keyword evidence="2" id="KW-1185">Reference proteome</keyword>
<name>A0ABM9UN19_SARVE</name>
<dbReference type="SUPFAM" id="SSF81296">
    <property type="entry name" value="E set domains"/>
    <property type="match status" value="1"/>
</dbReference>
<dbReference type="Proteomes" id="UP000095488">
    <property type="component" value="Unassembled WGS sequence"/>
</dbReference>
<gene>
    <name evidence="1" type="ORF">ERS852473_00567</name>
</gene>
<dbReference type="InterPro" id="IPR014756">
    <property type="entry name" value="Ig_E-set"/>
</dbReference>
<dbReference type="InterPro" id="IPR013783">
    <property type="entry name" value="Ig-like_fold"/>
</dbReference>
<sequence>MMNKKVASIAISASLVAGGVSIPVTLVYGQTLPKTTIEYSGKYDITDGEQALNQNTQNKLFNINVKYIYNNKVVKNETQKVNYNGSVNINIPNGYKEINVSGTDNNIQSDETVVVNITPITYKINYYIKYNGSYLKEESVEATQKGIGNPVNLIKNNIPDGYEFSSATMNGKSISESDLQNVYASTNSSVVINVNKKTYNFKYAFKDSNGSVIKDGNLTYQIGNSIVNLTNFVPKGYQIVGNNNFNNYNMFGNSSVNITVAPITHNINWKLVNSLTQKEISSGTQKIDELNGNFNASNLIPKGYIYVASRLNGIYSTLNQIQNISNNKNSDVIIAVEEESNVGLVTTKTNNSARTATITYNDPNAKSISLVVGNQSVNLRNSGNGVWSVTVPLPIKGNEFLYKFVVDGKDALGHGVQCINNNNVFTYTPLLNTINYNVTCNNNEVNKGKLNVNNSNKTTNLTLVIPSGYKFVSATLNGQPVSEKDITSIPDSTNYDVHICVEPVYNKLSYKVQCGDTILENNSIEVYNTDYKSNLSKLIPNGYKFSSATDNGKNISETDLQNISNSSVNNIVINVDPIEYSTNVNFYNSETGTLLKTEKLNYTYNKNLNFKDIGKLDGYTFKYVENNGVVLGGTNITEFSGSRVGNINIYESPNENTLSIKIEDSKKVFSTKSIQIANNNGHTNLSDMIPKGYEIANLNINGTYVNVAELNYIPNSTYGNITIKIQPKEYKLIFIDSSTGNKVSSASVYEISDKGSNFSTLVPSGYKVASIEINGVKSDYTLKNIPVAAGDITAYVENQMRTLNVEMLDGQTPIYNASSQVSKTGYTNVASEIPQGYELVSATNNGTSISAKDLSKISNSNNNNIVINVKPVTSTLKVPVYNSKNGWLITTETLNVNVDKKINIEDIAKVDGYKFDYAEVNYARLDKVKTITGVGMKNLKVYLTPEKDSSTLIIKTENGQVLAKDSLTNYPSKKDLTNLIPTGYTLNKLVNDSGDTIETENKQQLFNNNLIGYPSIKNLYNIMSTEYILDNIDSEVIPNSAVNLDLSNNFTAYVSKTQYNVKVNFYDETTGKVIDTKTLTYTYGEPVNMTDFVKTDGYKFDYLNSNGVHILDENMDSFNATWWIQNNNLSVYMLPNTLSKNIKWVNSQNGTTITTSTITGDCNEEVDLNKLCPTGYTIKNINNYNKIPSDDKIELSQIDNMVIQIKPVSKTLKVNYVYNTDNNKTISKTYTGNINQTEDLTSNIPNGYSIKNANIDGKSIDIDTLKKINLSDNTVTIYLEKNPTTINIKCIDSNTNKEISNNNLTTSDSSVDLTTYIPKGYKVTSAKIGNTTIFESALKNINPDKGNVEIYVQPIDITGTVNAKYSNGKLNISFTNATATEVALNINVNGWSLYDMTNEGNGVWEATVDIPSGIDSVEYNFKVDNASWTTGKSNSTQNSYNTYKITQNDKQGDTKVTEIGNGYVKVEYTNANAKTVNIHYLSNDVWDTKQMNYNNGVFSIDVPVSENSTQLEFKFIINGSDWVVANGANTQGSGVYENNIFTYGNAAFATTQTSKTGKPNKITELVKNISNWIKSL</sequence>
<dbReference type="RefSeq" id="WP_055257456.1">
    <property type="nucleotide sequence ID" value="NZ_CABIXL010000002.1"/>
</dbReference>
<evidence type="ECO:0000313" key="1">
    <source>
        <dbReference type="EMBL" id="CUN59098.1"/>
    </source>
</evidence>
<dbReference type="Gene3D" id="2.60.40.10">
    <property type="entry name" value="Immunoglobulins"/>
    <property type="match status" value="3"/>
</dbReference>
<comment type="caution">
    <text evidence="1">The sequence shown here is derived from an EMBL/GenBank/DDBJ whole genome shotgun (WGS) entry which is preliminary data.</text>
</comment>
<evidence type="ECO:0000313" key="2">
    <source>
        <dbReference type="Proteomes" id="UP000095488"/>
    </source>
</evidence>